<dbReference type="PIRSF" id="PIRSF017321">
    <property type="entry name" value="GWT1"/>
    <property type="match status" value="1"/>
</dbReference>
<dbReference type="AlphaFoldDB" id="A0A6J3MDI6"/>
<evidence type="ECO:0000313" key="12">
    <source>
        <dbReference type="RefSeq" id="XP_033462700.1"/>
    </source>
</evidence>
<dbReference type="InterPro" id="IPR009447">
    <property type="entry name" value="PIGW/GWT1"/>
</dbReference>
<feature type="transmembrane region" description="Helical" evidence="9">
    <location>
        <begin position="489"/>
        <end position="510"/>
    </location>
</feature>
<feature type="transmembrane region" description="Helical" evidence="9">
    <location>
        <begin position="131"/>
        <end position="150"/>
    </location>
</feature>
<dbReference type="GO" id="GO:0005789">
    <property type="term" value="C:endoplasmic reticulum membrane"/>
    <property type="evidence" value="ECO:0007669"/>
    <property type="project" value="UniProtKB-SubCell"/>
</dbReference>
<accession>A0A6J3MDI6</accession>
<evidence type="ECO:0000256" key="7">
    <source>
        <dbReference type="ARBA" id="ARBA00022989"/>
    </source>
</evidence>
<keyword evidence="9" id="KW-0808">Transferase</keyword>
<comment type="similarity">
    <text evidence="4 9">Belongs to the PIGW family.</text>
</comment>
<evidence type="ECO:0000256" key="9">
    <source>
        <dbReference type="RuleBase" id="RU280819"/>
    </source>
</evidence>
<keyword evidence="11" id="KW-1185">Reference proteome</keyword>
<keyword evidence="7 9" id="KW-1133">Transmembrane helix</keyword>
<dbReference type="GO" id="GO:0032216">
    <property type="term" value="F:glucosaminyl-phosphatidylinositol O-acyltransferase activity"/>
    <property type="evidence" value="ECO:0007669"/>
    <property type="project" value="TreeGrafter"/>
</dbReference>
<dbReference type="GO" id="GO:0072659">
    <property type="term" value="P:protein localization to plasma membrane"/>
    <property type="evidence" value="ECO:0007669"/>
    <property type="project" value="TreeGrafter"/>
</dbReference>
<sequence>MTPEYKAAKEASVSHLGGGGIWEINAITFVAPAAAALWALLQARQSFFKPYSPAAAVIDFALQCGAILFATTTYSSTPQVLVGLLLVPAIATFLQPGAMVIASSWPVEVDADGVPKPEEQKDFLPVKPFISFYRGAMMIVTCASILAVDFPVFPRRFAKTEAFGTSLMDLGVGSFVFAAGIVAARQVIKQQNSKPPGLFARLKAAARHSLPLVVLGFIRLWSVKGLEYAEHVSEYGVHWNFFFTLALLSPAVALLQPLLRVLPSYNIFAFVLAICYELYVFMTPGMKVYIFLSDRIPGDWLSQNREGVFSFFGYLAIFIAGQGIGINILPRDELEETVRALPNLDADGLDDDEDWLEEMLVQAGDTPKEPKAPKPASAPSAPPPGMPQLKPEYPKHALGRLAFWSFLWFVFATWAMWHYGPRMVASRRSANLAYVCWVCAFNCAQLLCFCFIEFTMFPGLYVARTKAVERMRIRDATSRVMHAYNRNGLAIFLLANLLTGAINIAIPTLYLGDVESMTILVGYMGILTAVALGLDHFDISIKL</sequence>
<protein>
    <recommendedName>
        <fullName evidence="9">GPI-anchored wall transfer protein</fullName>
        <ecNumber evidence="9">2.3.-.-</ecNumber>
    </recommendedName>
</protein>
<evidence type="ECO:0000256" key="3">
    <source>
        <dbReference type="ARBA" id="ARBA00004687"/>
    </source>
</evidence>
<evidence type="ECO:0000256" key="2">
    <source>
        <dbReference type="ARBA" id="ARBA00004477"/>
    </source>
</evidence>
<keyword evidence="8 9" id="KW-0472">Membrane</keyword>
<feature type="transmembrane region" description="Helical" evidence="9">
    <location>
        <begin position="20"/>
        <end position="41"/>
    </location>
</feature>
<comment type="function">
    <text evidence="9">A acetyltransferase, which acetylates the inositol ring of phosphatidylinositol during biosynthesis of GPI-anchor.</text>
</comment>
<evidence type="ECO:0000256" key="8">
    <source>
        <dbReference type="ARBA" id="ARBA00023136"/>
    </source>
</evidence>
<reference evidence="12" key="2">
    <citation type="submission" date="2020-04" db="EMBL/GenBank/DDBJ databases">
        <authorList>
            <consortium name="NCBI Genome Project"/>
        </authorList>
    </citation>
    <scope>NUCLEOTIDE SEQUENCE</scope>
    <source>
        <strain evidence="12">CBS 342.82</strain>
    </source>
</reference>
<dbReference type="Proteomes" id="UP000504637">
    <property type="component" value="Unplaced"/>
</dbReference>
<feature type="transmembrane region" description="Helical" evidence="9">
    <location>
        <begin position="162"/>
        <end position="184"/>
    </location>
</feature>
<proteinExistence type="inferred from homology"/>
<feature type="region of interest" description="Disordered" evidence="10">
    <location>
        <begin position="365"/>
        <end position="386"/>
    </location>
</feature>
<dbReference type="GeneID" id="54362154"/>
<feature type="transmembrane region" description="Helical" evidence="9">
    <location>
        <begin position="311"/>
        <end position="329"/>
    </location>
</feature>
<evidence type="ECO:0000313" key="11">
    <source>
        <dbReference type="Proteomes" id="UP000504637"/>
    </source>
</evidence>
<evidence type="ECO:0000256" key="4">
    <source>
        <dbReference type="ARBA" id="ARBA00007559"/>
    </source>
</evidence>
<dbReference type="EC" id="2.3.-.-" evidence="9"/>
<keyword evidence="9" id="KW-0256">Endoplasmic reticulum</keyword>
<evidence type="ECO:0000256" key="10">
    <source>
        <dbReference type="SAM" id="MobiDB-lite"/>
    </source>
</evidence>
<dbReference type="PANTHER" id="PTHR20661:SF0">
    <property type="entry name" value="PHOSPHATIDYLINOSITOL-GLYCAN BIOSYNTHESIS CLASS W PROTEIN"/>
    <property type="match status" value="1"/>
</dbReference>
<evidence type="ECO:0000256" key="1">
    <source>
        <dbReference type="ARBA" id="ARBA00002531"/>
    </source>
</evidence>
<gene>
    <name evidence="12" type="ORF">K489DRAFT_378195</name>
</gene>
<dbReference type="PANTHER" id="PTHR20661">
    <property type="entry name" value="PHOSPHATIDYLINOSITOL-GLYCAN BIOSYNTHESIS CLASS W PROTEIN"/>
    <property type="match status" value="1"/>
</dbReference>
<keyword evidence="5 9" id="KW-0337">GPI-anchor biosynthesis</keyword>
<keyword evidence="9" id="KW-0012">Acyltransferase</keyword>
<dbReference type="UniPathway" id="UPA00196"/>
<name>A0A6J3MDI6_9PEZI</name>
<feature type="transmembrane region" description="Helical" evidence="9">
    <location>
        <begin position="80"/>
        <end position="102"/>
    </location>
</feature>
<dbReference type="GO" id="GO:0006506">
    <property type="term" value="P:GPI anchor biosynthetic process"/>
    <property type="evidence" value="ECO:0007669"/>
    <property type="project" value="UniProtKB-UniPathway"/>
</dbReference>
<feature type="transmembrane region" description="Helical" evidence="9">
    <location>
        <begin position="401"/>
        <end position="420"/>
    </location>
</feature>
<feature type="transmembrane region" description="Helical" evidence="9">
    <location>
        <begin position="235"/>
        <end position="255"/>
    </location>
</feature>
<comment type="function">
    <text evidence="1">Probable acetyltransferase, which acetylates the inositol ring of phosphatidylinositol during biosynthesis of GPI-anchor.</text>
</comment>
<comment type="pathway">
    <text evidence="3 9">Glycolipid biosynthesis; glycosylphosphatidylinositol-anchor biosynthesis.</text>
</comment>
<organism evidence="12">
    <name type="scientific">Dissoconium aciculare CBS 342.82</name>
    <dbReference type="NCBI Taxonomy" id="1314786"/>
    <lineage>
        <taxon>Eukaryota</taxon>
        <taxon>Fungi</taxon>
        <taxon>Dikarya</taxon>
        <taxon>Ascomycota</taxon>
        <taxon>Pezizomycotina</taxon>
        <taxon>Dothideomycetes</taxon>
        <taxon>Dothideomycetidae</taxon>
        <taxon>Mycosphaerellales</taxon>
        <taxon>Dissoconiaceae</taxon>
        <taxon>Dissoconium</taxon>
    </lineage>
</organism>
<dbReference type="OrthoDB" id="15270at2759"/>
<feature type="transmembrane region" description="Helical" evidence="9">
    <location>
        <begin position="516"/>
        <end position="534"/>
    </location>
</feature>
<feature type="transmembrane region" description="Helical" evidence="9">
    <location>
        <begin position="267"/>
        <end position="291"/>
    </location>
</feature>
<keyword evidence="6 9" id="KW-0812">Transmembrane</keyword>
<dbReference type="Pfam" id="PF06423">
    <property type="entry name" value="GWT1"/>
    <property type="match status" value="1"/>
</dbReference>
<feature type="transmembrane region" description="Helical" evidence="9">
    <location>
        <begin position="432"/>
        <end position="463"/>
    </location>
</feature>
<evidence type="ECO:0000256" key="5">
    <source>
        <dbReference type="ARBA" id="ARBA00022502"/>
    </source>
</evidence>
<dbReference type="RefSeq" id="XP_033462700.1">
    <property type="nucleotide sequence ID" value="XM_033604354.1"/>
</dbReference>
<feature type="transmembrane region" description="Helical" evidence="9">
    <location>
        <begin position="53"/>
        <end position="74"/>
    </location>
</feature>
<evidence type="ECO:0000256" key="6">
    <source>
        <dbReference type="ARBA" id="ARBA00022692"/>
    </source>
</evidence>
<reference evidence="12" key="1">
    <citation type="submission" date="2020-01" db="EMBL/GenBank/DDBJ databases">
        <authorList>
            <consortium name="DOE Joint Genome Institute"/>
            <person name="Haridas S."/>
            <person name="Albert R."/>
            <person name="Binder M."/>
            <person name="Bloem J."/>
            <person name="Labutti K."/>
            <person name="Salamov A."/>
            <person name="Andreopoulos B."/>
            <person name="Baker S.E."/>
            <person name="Barry K."/>
            <person name="Bills G."/>
            <person name="Bluhm B.H."/>
            <person name="Cannon C."/>
            <person name="Castanera R."/>
            <person name="Culley D.E."/>
            <person name="Daum C."/>
            <person name="Ezra D."/>
            <person name="Gonzalez J.B."/>
            <person name="Henrissat B."/>
            <person name="Kuo A."/>
            <person name="Liang C."/>
            <person name="Lipzen A."/>
            <person name="Lutzoni F."/>
            <person name="Magnuson J."/>
            <person name="Mondo S."/>
            <person name="Nolan M."/>
            <person name="Ohm R."/>
            <person name="Pangilinan J."/>
            <person name="Park H.-J."/>
            <person name="Ramirez L."/>
            <person name="Alfaro M."/>
            <person name="Sun H."/>
            <person name="Tritt A."/>
            <person name="Yoshinaga Y."/>
            <person name="Zwiers L.-H."/>
            <person name="Turgeon B.G."/>
            <person name="Goodwin S.B."/>
            <person name="Spatafora J.W."/>
            <person name="Crous P.W."/>
            <person name="Grigoriev I.V."/>
        </authorList>
    </citation>
    <scope>NUCLEOTIDE SEQUENCE</scope>
    <source>
        <strain evidence="12">CBS 342.82</strain>
    </source>
</reference>
<reference evidence="12" key="3">
    <citation type="submission" date="2025-08" db="UniProtKB">
        <authorList>
            <consortium name="RefSeq"/>
        </authorList>
    </citation>
    <scope>IDENTIFICATION</scope>
    <source>
        <strain evidence="12">CBS 342.82</strain>
    </source>
</reference>
<comment type="subcellular location">
    <subcellularLocation>
        <location evidence="2 9">Endoplasmic reticulum membrane</location>
        <topology evidence="2 9">Multi-pass membrane protein</topology>
    </subcellularLocation>
</comment>